<sequence length="304" mass="34190">MGLDAPTIRKWATVYRKWSGVLIFGPLPWAFFAIFTTLVGSVLIHTAKLKCLDLFGDAGNNADNIANFIRGAIVVSYLFLMLYAWLFLGFKWDLKIMSRKYPVLRPIPNLAVLCTLYAILAVVTVPVFAYGAWSLSDSYCLDSVPTIYSFASFITIVYFCIATVHVGVVLTMACAATARNAAITGVDSIMDARRHSTNNSMLEAAKKRFLEYDKDGSGELNKRELKKLLREVNKDLTTEEIANAVELLDESGDGMISLEEFLNFYREFVLHDGDPDFVEENEEEEEDWGAEEEEEDADPKKKKK</sequence>
<reference evidence="5" key="1">
    <citation type="submission" date="2021-01" db="EMBL/GenBank/DDBJ databases">
        <authorList>
            <person name="Corre E."/>
            <person name="Pelletier E."/>
            <person name="Niang G."/>
            <person name="Scheremetjew M."/>
            <person name="Finn R."/>
            <person name="Kale V."/>
            <person name="Holt S."/>
            <person name="Cochrane G."/>
            <person name="Meng A."/>
            <person name="Brown T."/>
            <person name="Cohen L."/>
        </authorList>
    </citation>
    <scope>NUCLEOTIDE SEQUENCE</scope>
    <source>
        <strain evidence="5">CCMP2877</strain>
    </source>
</reference>
<name>A0A7S1UGR8_9STRA</name>
<dbReference type="AlphaFoldDB" id="A0A7S1UGR8"/>
<dbReference type="GO" id="GO:0005509">
    <property type="term" value="F:calcium ion binding"/>
    <property type="evidence" value="ECO:0007669"/>
    <property type="project" value="InterPro"/>
</dbReference>
<keyword evidence="3" id="KW-0812">Transmembrane</keyword>
<feature type="region of interest" description="Disordered" evidence="2">
    <location>
        <begin position="275"/>
        <end position="304"/>
    </location>
</feature>
<feature type="compositionally biased region" description="Acidic residues" evidence="2">
    <location>
        <begin position="275"/>
        <end position="297"/>
    </location>
</feature>
<dbReference type="SMART" id="SM00054">
    <property type="entry name" value="EFh"/>
    <property type="match status" value="2"/>
</dbReference>
<accession>A0A7S1UGR8</accession>
<dbReference type="EMBL" id="HBGJ01038080">
    <property type="protein sequence ID" value="CAD9265625.1"/>
    <property type="molecule type" value="Transcribed_RNA"/>
</dbReference>
<proteinExistence type="predicted"/>
<keyword evidence="3" id="KW-0472">Membrane</keyword>
<feature type="transmembrane region" description="Helical" evidence="3">
    <location>
        <begin position="65"/>
        <end position="90"/>
    </location>
</feature>
<feature type="domain" description="EF-hand" evidence="4">
    <location>
        <begin position="236"/>
        <end position="271"/>
    </location>
</feature>
<dbReference type="PROSITE" id="PS50222">
    <property type="entry name" value="EF_HAND_2"/>
    <property type="match status" value="2"/>
</dbReference>
<feature type="transmembrane region" description="Helical" evidence="3">
    <location>
        <begin position="147"/>
        <end position="170"/>
    </location>
</feature>
<evidence type="ECO:0000256" key="1">
    <source>
        <dbReference type="ARBA" id="ARBA00022837"/>
    </source>
</evidence>
<organism evidence="5">
    <name type="scientific">Phaeomonas parva</name>
    <dbReference type="NCBI Taxonomy" id="124430"/>
    <lineage>
        <taxon>Eukaryota</taxon>
        <taxon>Sar</taxon>
        <taxon>Stramenopiles</taxon>
        <taxon>Ochrophyta</taxon>
        <taxon>Pinguiophyceae</taxon>
        <taxon>Pinguiochrysidales</taxon>
        <taxon>Pinguiochrysidaceae</taxon>
        <taxon>Phaeomonas</taxon>
    </lineage>
</organism>
<dbReference type="InterPro" id="IPR011992">
    <property type="entry name" value="EF-hand-dom_pair"/>
</dbReference>
<feature type="transmembrane region" description="Helical" evidence="3">
    <location>
        <begin position="110"/>
        <end position="135"/>
    </location>
</feature>
<keyword evidence="3" id="KW-1133">Transmembrane helix</keyword>
<feature type="transmembrane region" description="Helical" evidence="3">
    <location>
        <begin position="21"/>
        <end position="45"/>
    </location>
</feature>
<dbReference type="InterPro" id="IPR002048">
    <property type="entry name" value="EF_hand_dom"/>
</dbReference>
<evidence type="ECO:0000256" key="3">
    <source>
        <dbReference type="SAM" id="Phobius"/>
    </source>
</evidence>
<protein>
    <recommendedName>
        <fullName evidence="4">EF-hand domain-containing protein</fullName>
    </recommendedName>
</protein>
<evidence type="ECO:0000313" key="5">
    <source>
        <dbReference type="EMBL" id="CAD9265625.1"/>
    </source>
</evidence>
<feature type="domain" description="EF-hand" evidence="4">
    <location>
        <begin position="200"/>
        <end position="235"/>
    </location>
</feature>
<dbReference type="SUPFAM" id="SSF47473">
    <property type="entry name" value="EF-hand"/>
    <property type="match status" value="1"/>
</dbReference>
<dbReference type="CDD" id="cd00051">
    <property type="entry name" value="EFh"/>
    <property type="match status" value="1"/>
</dbReference>
<evidence type="ECO:0000256" key="2">
    <source>
        <dbReference type="SAM" id="MobiDB-lite"/>
    </source>
</evidence>
<dbReference type="Pfam" id="PF13499">
    <property type="entry name" value="EF-hand_7"/>
    <property type="match status" value="1"/>
</dbReference>
<evidence type="ECO:0000259" key="4">
    <source>
        <dbReference type="PROSITE" id="PS50222"/>
    </source>
</evidence>
<dbReference type="InterPro" id="IPR018247">
    <property type="entry name" value="EF_Hand_1_Ca_BS"/>
</dbReference>
<dbReference type="Gene3D" id="1.10.238.10">
    <property type="entry name" value="EF-hand"/>
    <property type="match status" value="1"/>
</dbReference>
<keyword evidence="1" id="KW-0106">Calcium</keyword>
<gene>
    <name evidence="5" type="ORF">PPAR1163_LOCUS24048</name>
</gene>
<dbReference type="PROSITE" id="PS00018">
    <property type="entry name" value="EF_HAND_1"/>
    <property type="match status" value="2"/>
</dbReference>